<comment type="caution">
    <text evidence="1">The sequence shown here is derived from an EMBL/GenBank/DDBJ whole genome shotgun (WGS) entry which is preliminary data.</text>
</comment>
<dbReference type="Proteomes" id="UP000028828">
    <property type="component" value="Unassembled WGS sequence"/>
</dbReference>
<evidence type="ECO:0000313" key="2">
    <source>
        <dbReference type="Proteomes" id="UP000028828"/>
    </source>
</evidence>
<accession>A0A086JN87</accession>
<gene>
    <name evidence="1" type="ORF">TGP89_204870</name>
</gene>
<dbReference type="EMBL" id="AEYI02001748">
    <property type="protein sequence ID" value="KFG33605.1"/>
    <property type="molecule type" value="Genomic_DNA"/>
</dbReference>
<dbReference type="VEuPathDB" id="ToxoDB:TGP89_204870"/>
<dbReference type="AlphaFoldDB" id="A0A086JN87"/>
<organism evidence="1 2">
    <name type="scientific">Toxoplasma gondii p89</name>
    <dbReference type="NCBI Taxonomy" id="943119"/>
    <lineage>
        <taxon>Eukaryota</taxon>
        <taxon>Sar</taxon>
        <taxon>Alveolata</taxon>
        <taxon>Apicomplexa</taxon>
        <taxon>Conoidasida</taxon>
        <taxon>Coccidia</taxon>
        <taxon>Eucoccidiorida</taxon>
        <taxon>Eimeriorina</taxon>
        <taxon>Sarcocystidae</taxon>
        <taxon>Toxoplasma</taxon>
    </lineage>
</organism>
<dbReference type="OrthoDB" id="328485at2759"/>
<protein>
    <submittedName>
        <fullName evidence="1">Uncharacterized protein</fullName>
    </submittedName>
</protein>
<evidence type="ECO:0000313" key="1">
    <source>
        <dbReference type="EMBL" id="KFG33605.1"/>
    </source>
</evidence>
<reference evidence="1 2" key="1">
    <citation type="submission" date="2014-03" db="EMBL/GenBank/DDBJ databases">
        <authorList>
            <person name="Sibley D."/>
            <person name="Venepally P."/>
            <person name="Karamycheva S."/>
            <person name="Hadjithomas M."/>
            <person name="Khan A."/>
            <person name="Brunk B."/>
            <person name="Roos D."/>
            <person name="Caler E."/>
            <person name="Lorenzi H."/>
        </authorList>
    </citation>
    <scope>NUCLEOTIDE SEQUENCE [LARGE SCALE GENOMIC DNA]</scope>
    <source>
        <strain evidence="2">p89</strain>
    </source>
</reference>
<proteinExistence type="predicted"/>
<name>A0A086JN87_TOXGO</name>
<sequence length="642" mass="71699">MVEHALVRKGLMCEHAACRHLPRHKPRILNFSTASYFLLLFWATQRNVEHIRLLWWCPAKGSNGCFPGMQGFILAQATLQLETSSILLGKPISIARRKRAFERSTYEEVLNRNGVRQVEPLFTHQRGDGSFQLLYNTCPESDAHLDGASFESPPFYGCIGRLVSFSSEGKQIGGETTLDFRGLLAEARIVGYWNPLKEPVNGVHSLHDAIFAVWAQRCRTVDSTCECTEAKCRVSLETSTAKSAYLLFTNQTIFETYKGDRLCVDHQTDKTALNKNSSAKFTFWLVEHTGWVCGRADMHGAYLEFDEQHPNGIRVGSVFAVRLIDSDVEKFEVIRPVWTGARLDYSFGFNALLGGPAKQIDPVGATEKDTHYAFTIRARSFDVVKGVSESRCFGVILDSNFQETSRTSDEIFPCKPCVYAAFVLHPQYQELMAVCKGTTEELSGIYVDGKRLSRTQRSVLSLPPTEMSVPVFVPDDFRAWKVFWKDVTEVAGETRVTLNLGEWNQQLQLYFENLAPVEGIKATGVDLIFASFFGEDSLLVGYQDSMQRSTFLMECSSNGTRVPGNSLKVLRTAEASLLPPAPGAFITRPAASGEVFWYSLWTEDRLGHDAQDSFLPIADSTREIRLVKATGSRKNAGPCKGG</sequence>